<evidence type="ECO:0000313" key="2">
    <source>
        <dbReference type="Proteomes" id="UP000234525"/>
    </source>
</evidence>
<protein>
    <submittedName>
        <fullName evidence="1">Uncharacterized protein</fullName>
    </submittedName>
</protein>
<name>A0A2H1K0J3_BREAU</name>
<dbReference type="RefSeq" id="WP_219618413.1">
    <property type="nucleotide sequence ID" value="NZ_BJME01000003.1"/>
</dbReference>
<dbReference type="AlphaFoldDB" id="A0A2H1K0J3"/>
<dbReference type="Proteomes" id="UP000234525">
    <property type="component" value="Unassembled WGS sequence"/>
</dbReference>
<reference evidence="1" key="1">
    <citation type="submission" date="2017-03" db="EMBL/GenBank/DDBJ databases">
        <authorList>
            <person name="Monnet C."/>
        </authorList>
    </citation>
    <scope>NUCLEOTIDE SEQUENCE [LARGE SCALE GENOMIC DNA]</scope>
    <source>
        <strain evidence="1">ATCC 9175</strain>
    </source>
</reference>
<proteinExistence type="predicted"/>
<evidence type="ECO:0000313" key="1">
    <source>
        <dbReference type="EMBL" id="SMX93074.1"/>
    </source>
</evidence>
<sequence>MTAQSNAEAHARDFHWFKGDPDLSEEEARLHDLIALRNATTELIREQRDLLGYYDTDEELFGNEYTVDEIVDIVVGAGLHTDRDDVRDRVLRFIGAETRPSDG</sequence>
<gene>
    <name evidence="1" type="ORF">BAUR9175_02982</name>
</gene>
<accession>A0A2H1K0J3</accession>
<keyword evidence="2" id="KW-1185">Reference proteome</keyword>
<organism evidence="1 2">
    <name type="scientific">Brevibacterium aurantiacum</name>
    <dbReference type="NCBI Taxonomy" id="273384"/>
    <lineage>
        <taxon>Bacteria</taxon>
        <taxon>Bacillati</taxon>
        <taxon>Actinomycetota</taxon>
        <taxon>Actinomycetes</taxon>
        <taxon>Micrococcales</taxon>
        <taxon>Brevibacteriaceae</taxon>
        <taxon>Brevibacterium</taxon>
    </lineage>
</organism>
<dbReference type="EMBL" id="FXZB01000022">
    <property type="protein sequence ID" value="SMX93074.1"/>
    <property type="molecule type" value="Genomic_DNA"/>
</dbReference>
<comment type="caution">
    <text evidence="1">The sequence shown here is derived from an EMBL/GenBank/DDBJ whole genome shotgun (WGS) entry which is preliminary data.</text>
</comment>